<feature type="compositionally biased region" description="Polar residues" evidence="1">
    <location>
        <begin position="232"/>
        <end position="247"/>
    </location>
</feature>
<feature type="compositionally biased region" description="Polar residues" evidence="1">
    <location>
        <begin position="121"/>
        <end position="133"/>
    </location>
</feature>
<protein>
    <submittedName>
        <fullName evidence="2">Uncharacterized protein</fullName>
    </submittedName>
</protein>
<evidence type="ECO:0000313" key="3">
    <source>
        <dbReference type="Proteomes" id="UP000279259"/>
    </source>
</evidence>
<comment type="caution">
    <text evidence="2">The sequence shown here is derived from an EMBL/GenBank/DDBJ whole genome shotgun (WGS) entry which is preliminary data.</text>
</comment>
<feature type="region of interest" description="Disordered" evidence="1">
    <location>
        <begin position="214"/>
        <end position="267"/>
    </location>
</feature>
<proteinExistence type="predicted"/>
<keyword evidence="3" id="KW-1185">Reference proteome</keyword>
<dbReference type="AlphaFoldDB" id="A0A427YMU1"/>
<accession>A0A427YMU1</accession>
<gene>
    <name evidence="2" type="ORF">EHS25_008785</name>
</gene>
<feature type="compositionally biased region" description="Low complexity" evidence="1">
    <location>
        <begin position="177"/>
        <end position="191"/>
    </location>
</feature>
<dbReference type="EMBL" id="RSCD01000006">
    <property type="protein sequence ID" value="RSH92370.1"/>
    <property type="molecule type" value="Genomic_DNA"/>
</dbReference>
<organism evidence="2 3">
    <name type="scientific">Saitozyma podzolica</name>
    <dbReference type="NCBI Taxonomy" id="1890683"/>
    <lineage>
        <taxon>Eukaryota</taxon>
        <taxon>Fungi</taxon>
        <taxon>Dikarya</taxon>
        <taxon>Basidiomycota</taxon>
        <taxon>Agaricomycotina</taxon>
        <taxon>Tremellomycetes</taxon>
        <taxon>Tremellales</taxon>
        <taxon>Trimorphomycetaceae</taxon>
        <taxon>Saitozyma</taxon>
    </lineage>
</organism>
<dbReference type="Proteomes" id="UP000279259">
    <property type="component" value="Unassembled WGS sequence"/>
</dbReference>
<feature type="region of interest" description="Disordered" evidence="1">
    <location>
        <begin position="89"/>
        <end position="108"/>
    </location>
</feature>
<name>A0A427YMU1_9TREE</name>
<evidence type="ECO:0000256" key="1">
    <source>
        <dbReference type="SAM" id="MobiDB-lite"/>
    </source>
</evidence>
<reference evidence="2 3" key="1">
    <citation type="submission" date="2018-11" db="EMBL/GenBank/DDBJ databases">
        <title>Genome sequence of Saitozyma podzolica DSM 27192.</title>
        <authorList>
            <person name="Aliyu H."/>
            <person name="Gorte O."/>
            <person name="Ochsenreither K."/>
        </authorList>
    </citation>
    <scope>NUCLEOTIDE SEQUENCE [LARGE SCALE GENOMIC DNA]</scope>
    <source>
        <strain evidence="2 3">DSM 27192</strain>
    </source>
</reference>
<feature type="region of interest" description="Disordered" evidence="1">
    <location>
        <begin position="121"/>
        <end position="201"/>
    </location>
</feature>
<dbReference type="OrthoDB" id="10625826at2759"/>
<feature type="compositionally biased region" description="Low complexity" evidence="1">
    <location>
        <begin position="136"/>
        <end position="153"/>
    </location>
</feature>
<sequence length="267" mass="27000">MAHHREGVAPHSGNMDVDVDMSFGSALAPYAGPSQVEVGPGLGSGSGWFGSFSTPEHVSPYVPVTQVIPSSFPSSPSFTMRSHQAPQGAFVSPSALPLDNPGHTSSSGVNAVASVTTEANACDSPSASANTTADIPASPAPSSVEAPRSRAPSLSHSLPLRFGAALEPELPVSANHTTTTTTTTPGRAFAPAPAPAPRNGNAVGFAFGLAGAASGEAKRGRFPAESGPPEPQSKSLSQTPAQSQAFSSRARKVSNAERVGFSWGMGQ</sequence>
<evidence type="ECO:0000313" key="2">
    <source>
        <dbReference type="EMBL" id="RSH92370.1"/>
    </source>
</evidence>